<proteinExistence type="predicted"/>
<feature type="transmembrane region" description="Helical" evidence="6">
    <location>
        <begin position="219"/>
        <end position="238"/>
    </location>
</feature>
<dbReference type="GO" id="GO:0005789">
    <property type="term" value="C:endoplasmic reticulum membrane"/>
    <property type="evidence" value="ECO:0007669"/>
    <property type="project" value="UniProtKB-SubCell"/>
</dbReference>
<keyword evidence="5 6" id="KW-0472">Membrane</keyword>
<dbReference type="AlphaFoldDB" id="A0A6H0XT73"/>
<evidence type="ECO:0000313" key="9">
    <source>
        <dbReference type="EMBL" id="QIW97659.1"/>
    </source>
</evidence>
<evidence type="ECO:0000256" key="4">
    <source>
        <dbReference type="ARBA" id="ARBA00022989"/>
    </source>
</evidence>
<feature type="region of interest" description="Disordered" evidence="7">
    <location>
        <begin position="315"/>
        <end position="380"/>
    </location>
</feature>
<feature type="domain" description="Reticulon" evidence="8">
    <location>
        <begin position="92"/>
        <end position="289"/>
    </location>
</feature>
<keyword evidence="4 6" id="KW-1133">Transmembrane helix</keyword>
<organism evidence="9 10">
    <name type="scientific">Peltaster fructicola</name>
    <dbReference type="NCBI Taxonomy" id="286661"/>
    <lineage>
        <taxon>Eukaryota</taxon>
        <taxon>Fungi</taxon>
        <taxon>Dikarya</taxon>
        <taxon>Ascomycota</taxon>
        <taxon>Pezizomycotina</taxon>
        <taxon>Dothideomycetes</taxon>
        <taxon>Dothideomycetes incertae sedis</taxon>
        <taxon>Peltaster</taxon>
    </lineage>
</organism>
<keyword evidence="3 6" id="KW-0256">Endoplasmic reticulum</keyword>
<comment type="subcellular location">
    <subcellularLocation>
        <location evidence="1 6">Endoplasmic reticulum membrane</location>
        <topology evidence="1 6">Multi-pass membrane protein</topology>
    </subcellularLocation>
</comment>
<reference evidence="9 10" key="1">
    <citation type="journal article" date="2016" name="Sci. Rep.">
        <title>Peltaster fructicola genome reveals evolution from an invasive phytopathogen to an ectophytic parasite.</title>
        <authorList>
            <person name="Xu C."/>
            <person name="Chen H."/>
            <person name="Gleason M.L."/>
            <person name="Xu J.R."/>
            <person name="Liu H."/>
            <person name="Zhang R."/>
            <person name="Sun G."/>
        </authorList>
    </citation>
    <scope>NUCLEOTIDE SEQUENCE [LARGE SCALE GENOMIC DNA]</scope>
    <source>
        <strain evidence="9 10">LNHT1506</strain>
    </source>
</reference>
<evidence type="ECO:0000256" key="2">
    <source>
        <dbReference type="ARBA" id="ARBA00022692"/>
    </source>
</evidence>
<sequence length="380" mass="40486">MSDQGYPNLNPGRVNEAVNGALNSAKATATQAADAITNSQAYQTVANGPVAETASKELNATKSEFSNLAAARQTPSSKAATGQNLTHYHSMFYSLLSWENPRATAISYIVVATSIIVARYVPIDRYVLKALFTVLGITTAAELVGHVVLGEGFATKVRPRQYYTIPRETLESVLGDVEQLINFFVIEFQRILFAENVFATLTAFFAAVLSYFLVKVTPYWGLALIGVTAIYFLPLIYVSNKELIDTQLNNASSVISEQATQVRDLAAQQANQAYEATSSATSQYVNKAQEMMGSAKKTAVDKGYVSKETANAAPGVPVEKVGNTSITTPSTTSTTAPSVPAADKINTASFPTAPKTEPILAEPSSQPVIQTPAVAPAPAL</sequence>
<feature type="transmembrane region" description="Helical" evidence="6">
    <location>
        <begin position="103"/>
        <end position="121"/>
    </location>
</feature>
<evidence type="ECO:0000256" key="6">
    <source>
        <dbReference type="RuleBase" id="RU363132"/>
    </source>
</evidence>
<evidence type="ECO:0000259" key="8">
    <source>
        <dbReference type="PROSITE" id="PS50845"/>
    </source>
</evidence>
<feature type="compositionally biased region" description="Low complexity" evidence="7">
    <location>
        <begin position="324"/>
        <end position="342"/>
    </location>
</feature>
<feature type="transmembrane region" description="Helical" evidence="6">
    <location>
        <begin position="127"/>
        <end position="149"/>
    </location>
</feature>
<feature type="transmembrane region" description="Helical" evidence="6">
    <location>
        <begin position="191"/>
        <end position="213"/>
    </location>
</feature>
<dbReference type="Proteomes" id="UP000503462">
    <property type="component" value="Chromosome 2"/>
</dbReference>
<dbReference type="InterPro" id="IPR003388">
    <property type="entry name" value="Reticulon"/>
</dbReference>
<keyword evidence="2 6" id="KW-0812">Transmembrane</keyword>
<protein>
    <recommendedName>
        <fullName evidence="6">Reticulon-like protein</fullName>
    </recommendedName>
</protein>
<evidence type="ECO:0000256" key="7">
    <source>
        <dbReference type="SAM" id="MobiDB-lite"/>
    </source>
</evidence>
<evidence type="ECO:0000256" key="3">
    <source>
        <dbReference type="ARBA" id="ARBA00022824"/>
    </source>
</evidence>
<dbReference type="OrthoDB" id="567788at2759"/>
<evidence type="ECO:0000256" key="1">
    <source>
        <dbReference type="ARBA" id="ARBA00004477"/>
    </source>
</evidence>
<evidence type="ECO:0000256" key="5">
    <source>
        <dbReference type="ARBA" id="ARBA00023136"/>
    </source>
</evidence>
<dbReference type="PROSITE" id="PS50845">
    <property type="entry name" value="RETICULON"/>
    <property type="match status" value="1"/>
</dbReference>
<gene>
    <name evidence="9" type="ORF">AMS68_003177</name>
</gene>
<dbReference type="Pfam" id="PF02453">
    <property type="entry name" value="Reticulon"/>
    <property type="match status" value="1"/>
</dbReference>
<name>A0A6H0XT73_9PEZI</name>
<dbReference type="EMBL" id="CP051140">
    <property type="protein sequence ID" value="QIW97659.1"/>
    <property type="molecule type" value="Genomic_DNA"/>
</dbReference>
<accession>A0A6H0XT73</accession>
<keyword evidence="10" id="KW-1185">Reference proteome</keyword>
<evidence type="ECO:0000313" key="10">
    <source>
        <dbReference type="Proteomes" id="UP000503462"/>
    </source>
</evidence>